<accession>A0A2P4SJ60</accession>
<dbReference type="Proteomes" id="UP000237246">
    <property type="component" value="Unassembled WGS sequence"/>
</dbReference>
<evidence type="ECO:0000313" key="1">
    <source>
        <dbReference type="EMBL" id="POI24146.1"/>
    </source>
</evidence>
<name>A0A2P4SJ60_BAMTH</name>
<evidence type="ECO:0000313" key="2">
    <source>
        <dbReference type="Proteomes" id="UP000237246"/>
    </source>
</evidence>
<organism evidence="1 2">
    <name type="scientific">Bambusicola thoracicus</name>
    <name type="common">Chinese bamboo-partridge</name>
    <name type="synonym">Perdix thoracica</name>
    <dbReference type="NCBI Taxonomy" id="9083"/>
    <lineage>
        <taxon>Eukaryota</taxon>
        <taxon>Metazoa</taxon>
        <taxon>Chordata</taxon>
        <taxon>Craniata</taxon>
        <taxon>Vertebrata</taxon>
        <taxon>Euteleostomi</taxon>
        <taxon>Archelosauria</taxon>
        <taxon>Archosauria</taxon>
        <taxon>Dinosauria</taxon>
        <taxon>Saurischia</taxon>
        <taxon>Theropoda</taxon>
        <taxon>Coelurosauria</taxon>
        <taxon>Aves</taxon>
        <taxon>Neognathae</taxon>
        <taxon>Galloanserae</taxon>
        <taxon>Galliformes</taxon>
        <taxon>Phasianidae</taxon>
        <taxon>Perdicinae</taxon>
        <taxon>Bambusicola</taxon>
    </lineage>
</organism>
<gene>
    <name evidence="1" type="ORF">CIB84_012106</name>
</gene>
<dbReference type="AlphaFoldDB" id="A0A2P4SJ60"/>
<sequence length="61" mass="6982">MYDRILVRSLINANYVAVALFPQEFLSHMKRLIQELKHSAVAFAIHPSQLMAALQGTWQLT</sequence>
<reference evidence="1 2" key="1">
    <citation type="submission" date="2018-01" db="EMBL/GenBank/DDBJ databases">
        <title>Comparison of the Chinese Bamboo Partridge and Red Junglefowl genome sequences highlights the importance of demography in genome evolution.</title>
        <authorList>
            <person name="Tiley G.P."/>
            <person name="Kimball R.T."/>
            <person name="Braun E.L."/>
            <person name="Burleigh J.G."/>
        </authorList>
    </citation>
    <scope>NUCLEOTIDE SEQUENCE [LARGE SCALE GENOMIC DNA]</scope>
    <source>
        <strain evidence="1">RTK389</strain>
        <tissue evidence="1">Blood</tissue>
    </source>
</reference>
<keyword evidence="2" id="KW-1185">Reference proteome</keyword>
<proteinExistence type="predicted"/>
<comment type="caution">
    <text evidence="1">The sequence shown here is derived from an EMBL/GenBank/DDBJ whole genome shotgun (WGS) entry which is preliminary data.</text>
</comment>
<dbReference type="EMBL" id="PPHD01043443">
    <property type="protein sequence ID" value="POI24146.1"/>
    <property type="molecule type" value="Genomic_DNA"/>
</dbReference>
<protein>
    <submittedName>
        <fullName evidence="1">Uncharacterized protein</fullName>
    </submittedName>
</protein>